<sequence length="92" mass="9496">MSTRGERRGKGGGRSGRVARCAGLAGAGHFVDEPDWPARYSRAVCAGARKSSPWARMAAGFAAGAAARLDAVQEFGVDDAAHGRRTARHSAG</sequence>
<evidence type="ECO:0000313" key="2">
    <source>
        <dbReference type="Proteomes" id="UP000479710"/>
    </source>
</evidence>
<gene>
    <name evidence="1" type="ORF">E2562_001480</name>
</gene>
<dbReference type="AlphaFoldDB" id="A0A6G1DCZ3"/>
<keyword evidence="2" id="KW-1185">Reference proteome</keyword>
<comment type="caution">
    <text evidence="1">The sequence shown here is derived from an EMBL/GenBank/DDBJ whole genome shotgun (WGS) entry which is preliminary data.</text>
</comment>
<proteinExistence type="predicted"/>
<evidence type="ECO:0000313" key="1">
    <source>
        <dbReference type="EMBL" id="KAF0910296.1"/>
    </source>
</evidence>
<protein>
    <submittedName>
        <fullName evidence="1">Uncharacterized protein</fullName>
    </submittedName>
</protein>
<reference evidence="1 2" key="1">
    <citation type="submission" date="2019-11" db="EMBL/GenBank/DDBJ databases">
        <title>Whole genome sequence of Oryza granulata.</title>
        <authorList>
            <person name="Li W."/>
        </authorList>
    </citation>
    <scope>NUCLEOTIDE SEQUENCE [LARGE SCALE GENOMIC DNA]</scope>
    <source>
        <strain evidence="2">cv. Menghai</strain>
        <tissue evidence="1">Leaf</tissue>
    </source>
</reference>
<accession>A0A6G1DCZ3</accession>
<dbReference type="EMBL" id="SPHZ02000006">
    <property type="protein sequence ID" value="KAF0910296.1"/>
    <property type="molecule type" value="Genomic_DNA"/>
</dbReference>
<name>A0A6G1DCZ3_9ORYZ</name>
<organism evidence="1 2">
    <name type="scientific">Oryza meyeriana var. granulata</name>
    <dbReference type="NCBI Taxonomy" id="110450"/>
    <lineage>
        <taxon>Eukaryota</taxon>
        <taxon>Viridiplantae</taxon>
        <taxon>Streptophyta</taxon>
        <taxon>Embryophyta</taxon>
        <taxon>Tracheophyta</taxon>
        <taxon>Spermatophyta</taxon>
        <taxon>Magnoliopsida</taxon>
        <taxon>Liliopsida</taxon>
        <taxon>Poales</taxon>
        <taxon>Poaceae</taxon>
        <taxon>BOP clade</taxon>
        <taxon>Oryzoideae</taxon>
        <taxon>Oryzeae</taxon>
        <taxon>Oryzinae</taxon>
        <taxon>Oryza</taxon>
        <taxon>Oryza meyeriana</taxon>
    </lineage>
</organism>
<dbReference type="Proteomes" id="UP000479710">
    <property type="component" value="Unassembled WGS sequence"/>
</dbReference>